<keyword evidence="3" id="KW-1185">Reference proteome</keyword>
<evidence type="ECO:0000313" key="2">
    <source>
        <dbReference type="EMBL" id="KAJ6642748.1"/>
    </source>
</evidence>
<gene>
    <name evidence="2" type="ORF">Bhyg_07702</name>
</gene>
<protein>
    <submittedName>
        <fullName evidence="2">Uncharacterized protein</fullName>
    </submittedName>
</protein>
<accession>A0A9Q0S3L7</accession>
<proteinExistence type="predicted"/>
<evidence type="ECO:0000256" key="1">
    <source>
        <dbReference type="SAM" id="MobiDB-lite"/>
    </source>
</evidence>
<name>A0A9Q0S3L7_9DIPT</name>
<feature type="compositionally biased region" description="Acidic residues" evidence="1">
    <location>
        <begin position="54"/>
        <end position="66"/>
    </location>
</feature>
<feature type="region of interest" description="Disordered" evidence="1">
    <location>
        <begin position="40"/>
        <end position="66"/>
    </location>
</feature>
<evidence type="ECO:0000313" key="3">
    <source>
        <dbReference type="Proteomes" id="UP001151699"/>
    </source>
</evidence>
<sequence>MNATDTAASIRRSVPMFQEHQPRNFAYHFRTTKAKYGLYATNKSNAKHRPTYGNEEDDEDIPELYG</sequence>
<dbReference type="Proteomes" id="UP001151699">
    <property type="component" value="Chromosome B"/>
</dbReference>
<comment type="caution">
    <text evidence="2">The sequence shown here is derived from an EMBL/GenBank/DDBJ whole genome shotgun (WGS) entry which is preliminary data.</text>
</comment>
<reference evidence="2" key="1">
    <citation type="submission" date="2022-07" db="EMBL/GenBank/DDBJ databases">
        <authorList>
            <person name="Trinca V."/>
            <person name="Uliana J.V.C."/>
            <person name="Torres T.T."/>
            <person name="Ward R.J."/>
            <person name="Monesi N."/>
        </authorList>
    </citation>
    <scope>NUCLEOTIDE SEQUENCE</scope>
    <source>
        <strain evidence="2">HSMRA1968</strain>
        <tissue evidence="2">Whole embryos</tissue>
    </source>
</reference>
<dbReference type="AlphaFoldDB" id="A0A9Q0S3L7"/>
<dbReference type="EMBL" id="WJQU01000002">
    <property type="protein sequence ID" value="KAJ6642748.1"/>
    <property type="molecule type" value="Genomic_DNA"/>
</dbReference>
<organism evidence="2 3">
    <name type="scientific">Pseudolycoriella hygida</name>
    <dbReference type="NCBI Taxonomy" id="35572"/>
    <lineage>
        <taxon>Eukaryota</taxon>
        <taxon>Metazoa</taxon>
        <taxon>Ecdysozoa</taxon>
        <taxon>Arthropoda</taxon>
        <taxon>Hexapoda</taxon>
        <taxon>Insecta</taxon>
        <taxon>Pterygota</taxon>
        <taxon>Neoptera</taxon>
        <taxon>Endopterygota</taxon>
        <taxon>Diptera</taxon>
        <taxon>Nematocera</taxon>
        <taxon>Sciaroidea</taxon>
        <taxon>Sciaridae</taxon>
        <taxon>Pseudolycoriella</taxon>
    </lineage>
</organism>